<dbReference type="GO" id="GO:0022857">
    <property type="term" value="F:transmembrane transporter activity"/>
    <property type="evidence" value="ECO:0007669"/>
    <property type="project" value="InterPro"/>
</dbReference>
<keyword evidence="3" id="KW-0812">Transmembrane</keyword>
<proteinExistence type="inferred from homology"/>
<dbReference type="RefSeq" id="WP_047127114.1">
    <property type="nucleotide sequence ID" value="NZ_JACICW010000003.1"/>
</dbReference>
<reference evidence="6 7" key="1">
    <citation type="submission" date="2016-08" db="EMBL/GenBank/DDBJ databases">
        <title>Evolution of the type three secretion system and type three effector repertoires in Xanthomonas.</title>
        <authorList>
            <person name="Merda D."/>
            <person name="Briand M."/>
            <person name="Bosis E."/>
            <person name="Rousseau C."/>
            <person name="Portier P."/>
            <person name="Jacques M.-A."/>
            <person name="Fischer-Le Saux M."/>
        </authorList>
    </citation>
    <scope>NUCLEOTIDE SEQUENCE [LARGE SCALE GENOMIC DNA]</scope>
    <source>
        <strain evidence="6 7">CFBP 7645</strain>
    </source>
</reference>
<dbReference type="EMBL" id="MIGY01000001">
    <property type="protein sequence ID" value="PPU09242.1"/>
    <property type="molecule type" value="Genomic_DNA"/>
</dbReference>
<evidence type="ECO:0000256" key="3">
    <source>
        <dbReference type="ARBA" id="ARBA00022692"/>
    </source>
</evidence>
<sequence length="501" mass="53860">MPSRFKAAFTYFNQAVPFKLPQALVTTAVLIALLLLPCPEGLTPKAWGLVAIFLTTIIAIILKVMPIGVMAMMALVIVALSQVTSTNSKGAITDALSSFSSPLIWLIVVAILISRGLKKTGLGNRIGMLFIALLGKRTLGIGYGLTICELLLAPFTPSNTARGGGIVHPIMRSIANSFDSDPAKGTQGKVGTYLALVNYHANPITSAMFLTATAPNPLVVDYVAKATNQQLHLSWTTWALCMFLPGLACLIIMPLAIYLLSPPELKVTPNAVDFAKGQLRQMGALTAKEKVMIGTFGLLLVLWANVPAMIFGAWWTLDPTVVAFVGLFALIITGTLDWDDVLSEKSAWDTLVWFGALVMMAEQLNKLGVVGWFTEAMKGAIIASGMGWKAIAGVLVLAFVFSHYLFASTTAHISAMLLAFLGVGALLIPPDYVIPFMLMMTASSAIMMTLTHYATGTSPIVFGSGYVSLGTWWKIGLVMCLLELLIFGLVGSMWWKILGFW</sequence>
<comment type="similarity">
    <text evidence="2">Belongs to the SLC13A/DASS transporter (TC 2.A.47) family. DIT1 subfamily.</text>
</comment>
<evidence type="ECO:0000313" key="6">
    <source>
        <dbReference type="EMBL" id="PPU09242.1"/>
    </source>
</evidence>
<comment type="subcellular location">
    <subcellularLocation>
        <location evidence="1">Membrane</location>
        <topology evidence="1">Multi-pass membrane protein</topology>
    </subcellularLocation>
</comment>
<dbReference type="Proteomes" id="UP000239204">
    <property type="component" value="Unassembled WGS sequence"/>
</dbReference>
<dbReference type="GO" id="GO:0016020">
    <property type="term" value="C:membrane"/>
    <property type="evidence" value="ECO:0007669"/>
    <property type="project" value="UniProtKB-SubCell"/>
</dbReference>
<dbReference type="PIRSF" id="PIRSF002457">
    <property type="entry name" value="DASS"/>
    <property type="match status" value="1"/>
</dbReference>
<dbReference type="AlphaFoldDB" id="A0A2S7AHE9"/>
<evidence type="ECO:0000256" key="5">
    <source>
        <dbReference type="ARBA" id="ARBA00023136"/>
    </source>
</evidence>
<comment type="caution">
    <text evidence="6">The sequence shown here is derived from an EMBL/GenBank/DDBJ whole genome shotgun (WGS) entry which is preliminary data.</text>
</comment>
<keyword evidence="4" id="KW-1133">Transmembrane helix</keyword>
<name>A0A2S7AHE9_9XANT</name>
<dbReference type="Pfam" id="PF00939">
    <property type="entry name" value="Na_sulph_symp"/>
    <property type="match status" value="1"/>
</dbReference>
<protein>
    <submittedName>
        <fullName evidence="6">C4-dicarboxylate ABC transporter</fullName>
    </submittedName>
</protein>
<organism evidence="6 7">
    <name type="scientific">Xanthomonas arboricola</name>
    <dbReference type="NCBI Taxonomy" id="56448"/>
    <lineage>
        <taxon>Bacteria</taxon>
        <taxon>Pseudomonadati</taxon>
        <taxon>Pseudomonadota</taxon>
        <taxon>Gammaproteobacteria</taxon>
        <taxon>Lysobacterales</taxon>
        <taxon>Lysobacteraceae</taxon>
        <taxon>Xanthomonas</taxon>
    </lineage>
</organism>
<keyword evidence="5" id="KW-0472">Membrane</keyword>
<dbReference type="InterPro" id="IPR001898">
    <property type="entry name" value="SLC13A/DASS"/>
</dbReference>
<evidence type="ECO:0000256" key="1">
    <source>
        <dbReference type="ARBA" id="ARBA00004141"/>
    </source>
</evidence>
<evidence type="ECO:0000313" key="7">
    <source>
        <dbReference type="Proteomes" id="UP000239204"/>
    </source>
</evidence>
<gene>
    <name evidence="6" type="ORF">XarjCFBP7645_02710</name>
</gene>
<dbReference type="PANTHER" id="PTHR42826">
    <property type="entry name" value="DICARBOXYLATE TRANSPORTER 2.1, CHLOROPLASTIC"/>
    <property type="match status" value="1"/>
</dbReference>
<dbReference type="NCBIfam" id="TIGR00785">
    <property type="entry name" value="dass"/>
    <property type="match status" value="1"/>
</dbReference>
<accession>A0A2S7AHE9</accession>
<evidence type="ECO:0000256" key="2">
    <source>
        <dbReference type="ARBA" id="ARBA00007349"/>
    </source>
</evidence>
<evidence type="ECO:0000256" key="4">
    <source>
        <dbReference type="ARBA" id="ARBA00022989"/>
    </source>
</evidence>
<dbReference type="InterPro" id="IPR030676">
    <property type="entry name" value="CitT-rel"/>
</dbReference>